<accession>A0A7X0HQN6</accession>
<protein>
    <submittedName>
        <fullName evidence="3">N-acetylmuramoyl-L-alanine amidase</fullName>
        <ecNumber evidence="3">3.5.1.28</ecNumber>
    </submittedName>
</protein>
<sequence length="266" mass="29110">MVKIFIDPGHGGTDPGAAANEIQEKNITLQISSIIRDILLSEYEDVSVLMSRTGDETVSLDSRTNAANNWGADYYVSVHINSGGGSGFESYVYPGVARQTVTYQEIIHQKIMEHTLLSNRGMKQADFHVLRESNMDAILTENGFIDNAADAAQLKDSSFIDHLARGHVLGIAAAFHLTAKIGNSQILQPEPTIATGLFSVQIGAFSEQSNAEKLAFQAKEKGFHTFIKQENAQYKVQIGAFKEREYAEELIQKAKNAGLAAFITID</sequence>
<dbReference type="Pfam" id="PF01520">
    <property type="entry name" value="Amidase_3"/>
    <property type="match status" value="1"/>
</dbReference>
<organism evidence="3 4">
    <name type="scientific">Bacillus benzoevorans</name>
    <dbReference type="NCBI Taxonomy" id="1456"/>
    <lineage>
        <taxon>Bacteria</taxon>
        <taxon>Bacillati</taxon>
        <taxon>Bacillota</taxon>
        <taxon>Bacilli</taxon>
        <taxon>Bacillales</taxon>
        <taxon>Bacillaceae</taxon>
        <taxon>Bacillus</taxon>
    </lineage>
</organism>
<name>A0A7X0HQN6_9BACI</name>
<dbReference type="GO" id="GO:0009253">
    <property type="term" value="P:peptidoglycan catabolic process"/>
    <property type="evidence" value="ECO:0007669"/>
    <property type="project" value="InterPro"/>
</dbReference>
<evidence type="ECO:0000256" key="1">
    <source>
        <dbReference type="ARBA" id="ARBA00022801"/>
    </source>
</evidence>
<dbReference type="InterPro" id="IPR002508">
    <property type="entry name" value="MurNAc-LAA_cat"/>
</dbReference>
<dbReference type="RefSeq" id="WP_184524966.1">
    <property type="nucleotide sequence ID" value="NZ_JACHGK010000005.1"/>
</dbReference>
<dbReference type="EMBL" id="JACHGK010000005">
    <property type="protein sequence ID" value="MBB6445170.1"/>
    <property type="molecule type" value="Genomic_DNA"/>
</dbReference>
<dbReference type="GO" id="GO:0008745">
    <property type="term" value="F:N-acetylmuramoyl-L-alanine amidase activity"/>
    <property type="evidence" value="ECO:0007669"/>
    <property type="project" value="UniProtKB-EC"/>
</dbReference>
<dbReference type="Gene3D" id="3.30.70.1070">
    <property type="entry name" value="Sporulation related repeat"/>
    <property type="match status" value="1"/>
</dbReference>
<dbReference type="CDD" id="cd02696">
    <property type="entry name" value="MurNAc-LAA"/>
    <property type="match status" value="1"/>
</dbReference>
<feature type="domain" description="SPOR" evidence="2">
    <location>
        <begin position="192"/>
        <end position="266"/>
    </location>
</feature>
<comment type="caution">
    <text evidence="3">The sequence shown here is derived from an EMBL/GenBank/DDBJ whole genome shotgun (WGS) entry which is preliminary data.</text>
</comment>
<evidence type="ECO:0000259" key="2">
    <source>
        <dbReference type="PROSITE" id="PS51724"/>
    </source>
</evidence>
<dbReference type="AlphaFoldDB" id="A0A7X0HQN6"/>
<dbReference type="Pfam" id="PF05036">
    <property type="entry name" value="SPOR"/>
    <property type="match status" value="1"/>
</dbReference>
<dbReference type="GO" id="GO:0042834">
    <property type="term" value="F:peptidoglycan binding"/>
    <property type="evidence" value="ECO:0007669"/>
    <property type="project" value="InterPro"/>
</dbReference>
<dbReference type="InterPro" id="IPR007730">
    <property type="entry name" value="SPOR-like_dom"/>
</dbReference>
<dbReference type="SUPFAM" id="SSF110997">
    <property type="entry name" value="Sporulation related repeat"/>
    <property type="match status" value="1"/>
</dbReference>
<dbReference type="SMART" id="SM00646">
    <property type="entry name" value="Ami_3"/>
    <property type="match status" value="1"/>
</dbReference>
<dbReference type="PROSITE" id="PS51724">
    <property type="entry name" value="SPOR"/>
    <property type="match status" value="1"/>
</dbReference>
<dbReference type="SUPFAM" id="SSF53187">
    <property type="entry name" value="Zn-dependent exopeptidases"/>
    <property type="match status" value="1"/>
</dbReference>
<evidence type="ECO:0000313" key="4">
    <source>
        <dbReference type="Proteomes" id="UP000531594"/>
    </source>
</evidence>
<reference evidence="3 4" key="1">
    <citation type="submission" date="2020-08" db="EMBL/GenBank/DDBJ databases">
        <title>Genomic Encyclopedia of Type Strains, Phase IV (KMG-IV): sequencing the most valuable type-strain genomes for metagenomic binning, comparative biology and taxonomic classification.</title>
        <authorList>
            <person name="Goeker M."/>
        </authorList>
    </citation>
    <scope>NUCLEOTIDE SEQUENCE [LARGE SCALE GENOMIC DNA]</scope>
    <source>
        <strain evidence="3 4">DSM 5391</strain>
    </source>
</reference>
<dbReference type="PANTHER" id="PTHR30404">
    <property type="entry name" value="N-ACETYLMURAMOYL-L-ALANINE AMIDASE"/>
    <property type="match status" value="1"/>
</dbReference>
<dbReference type="Proteomes" id="UP000531594">
    <property type="component" value="Unassembled WGS sequence"/>
</dbReference>
<keyword evidence="1 3" id="KW-0378">Hydrolase</keyword>
<dbReference type="GO" id="GO:0030288">
    <property type="term" value="C:outer membrane-bounded periplasmic space"/>
    <property type="evidence" value="ECO:0007669"/>
    <property type="project" value="TreeGrafter"/>
</dbReference>
<dbReference type="Gene3D" id="3.40.630.40">
    <property type="entry name" value="Zn-dependent exopeptidases"/>
    <property type="match status" value="1"/>
</dbReference>
<proteinExistence type="predicted"/>
<dbReference type="EC" id="3.5.1.28" evidence="3"/>
<evidence type="ECO:0000313" key="3">
    <source>
        <dbReference type="EMBL" id="MBB6445170.1"/>
    </source>
</evidence>
<dbReference type="InterPro" id="IPR050695">
    <property type="entry name" value="N-acetylmuramoyl_amidase_3"/>
</dbReference>
<keyword evidence="4" id="KW-1185">Reference proteome</keyword>
<gene>
    <name evidence="3" type="ORF">HNR53_001788</name>
</gene>
<dbReference type="PANTHER" id="PTHR30404:SF0">
    <property type="entry name" value="N-ACETYLMURAMOYL-L-ALANINE AMIDASE AMIC"/>
    <property type="match status" value="1"/>
</dbReference>
<dbReference type="InterPro" id="IPR036680">
    <property type="entry name" value="SPOR-like_sf"/>
</dbReference>